<dbReference type="PROSITE" id="PS50878">
    <property type="entry name" value="RT_POL"/>
    <property type="match status" value="1"/>
</dbReference>
<feature type="compositionally biased region" description="Basic and acidic residues" evidence="7">
    <location>
        <begin position="1390"/>
        <end position="1404"/>
    </location>
</feature>
<organism evidence="10 11">
    <name type="scientific">Aedes albopictus</name>
    <name type="common">Asian tiger mosquito</name>
    <name type="synonym">Stegomyia albopicta</name>
    <dbReference type="NCBI Taxonomy" id="7160"/>
    <lineage>
        <taxon>Eukaryota</taxon>
        <taxon>Metazoa</taxon>
        <taxon>Ecdysozoa</taxon>
        <taxon>Arthropoda</taxon>
        <taxon>Hexapoda</taxon>
        <taxon>Insecta</taxon>
        <taxon>Pterygota</taxon>
        <taxon>Neoptera</taxon>
        <taxon>Endopterygota</taxon>
        <taxon>Diptera</taxon>
        <taxon>Nematocera</taxon>
        <taxon>Culicoidea</taxon>
        <taxon>Culicidae</taxon>
        <taxon>Culicinae</taxon>
        <taxon>Aedini</taxon>
        <taxon>Aedes</taxon>
        <taxon>Stegomyia</taxon>
    </lineage>
</organism>
<keyword evidence="2" id="KW-0808">Transferase</keyword>
<dbReference type="PROSITE" id="PS50994">
    <property type="entry name" value="INTEGRASE"/>
    <property type="match status" value="1"/>
</dbReference>
<dbReference type="InterPro" id="IPR050951">
    <property type="entry name" value="Retrovirus_Pol_polyprotein"/>
</dbReference>
<keyword evidence="5" id="KW-0255">Endonuclease</keyword>
<dbReference type="Gene3D" id="1.10.340.70">
    <property type="match status" value="1"/>
</dbReference>
<feature type="compositionally biased region" description="Polar residues" evidence="7">
    <location>
        <begin position="1374"/>
        <end position="1386"/>
    </location>
</feature>
<accession>A0ABM1YCA4</accession>
<protein>
    <recommendedName>
        <fullName evidence="1">RNA-directed DNA polymerase</fullName>
        <ecNumber evidence="1">2.7.7.49</ecNumber>
    </recommendedName>
</protein>
<feature type="region of interest" description="Disordered" evidence="7">
    <location>
        <begin position="1369"/>
        <end position="1436"/>
    </location>
</feature>
<dbReference type="PANTHER" id="PTHR37984:SF5">
    <property type="entry name" value="PROTEIN NYNRIN-LIKE"/>
    <property type="match status" value="1"/>
</dbReference>
<dbReference type="SUPFAM" id="SSF56672">
    <property type="entry name" value="DNA/RNA polymerases"/>
    <property type="match status" value="1"/>
</dbReference>
<dbReference type="Gene3D" id="3.30.70.270">
    <property type="match status" value="2"/>
</dbReference>
<dbReference type="InterPro" id="IPR021109">
    <property type="entry name" value="Peptidase_aspartic_dom_sf"/>
</dbReference>
<dbReference type="EnsemblMetazoa" id="AALFPA23_007842.R10483">
    <property type="protein sequence ID" value="AALFPA23_007842.P10483"/>
    <property type="gene ID" value="AALFPA23_007842"/>
</dbReference>
<evidence type="ECO:0000256" key="7">
    <source>
        <dbReference type="SAM" id="MobiDB-lite"/>
    </source>
</evidence>
<dbReference type="Gene3D" id="3.10.10.10">
    <property type="entry name" value="HIV Type 1 Reverse Transcriptase, subunit A, domain 1"/>
    <property type="match status" value="1"/>
</dbReference>
<dbReference type="CDD" id="cd01647">
    <property type="entry name" value="RT_LTR"/>
    <property type="match status" value="1"/>
</dbReference>
<dbReference type="Proteomes" id="UP000069940">
    <property type="component" value="Unassembled WGS sequence"/>
</dbReference>
<feature type="domain" description="Integrase catalytic" evidence="9">
    <location>
        <begin position="1065"/>
        <end position="1219"/>
    </location>
</feature>
<dbReference type="Gene3D" id="2.40.70.10">
    <property type="entry name" value="Acid Proteases"/>
    <property type="match status" value="1"/>
</dbReference>
<name>A0ABM1YCA4_AEDAL</name>
<keyword evidence="5" id="KW-0378">Hydrolase</keyword>
<feature type="region of interest" description="Disordered" evidence="7">
    <location>
        <begin position="1327"/>
        <end position="1352"/>
    </location>
</feature>
<dbReference type="GeneID" id="134285330"/>
<dbReference type="InterPro" id="IPR041577">
    <property type="entry name" value="RT_RNaseH_2"/>
</dbReference>
<reference evidence="10" key="2">
    <citation type="submission" date="2025-05" db="UniProtKB">
        <authorList>
            <consortium name="EnsemblMetazoa"/>
        </authorList>
    </citation>
    <scope>IDENTIFICATION</scope>
    <source>
        <strain evidence="10">Foshan</strain>
    </source>
</reference>
<keyword evidence="11" id="KW-1185">Reference proteome</keyword>
<dbReference type="Pfam" id="PF00665">
    <property type="entry name" value="rve"/>
    <property type="match status" value="1"/>
</dbReference>
<evidence type="ECO:0000256" key="4">
    <source>
        <dbReference type="ARBA" id="ARBA00022722"/>
    </source>
</evidence>
<sequence length="1436" mass="161551">MSRKNDHQAESETGAWGGEFSMPEMMRQVAQQNNRLLMLLEQITGNQEATTQRSAPEKILESLASNIKEFHFDPENGLTFDRWFSKYEDLFRQDGRSLDDAAKVRLLLRSLSVPVHEKFLNYLLPSHPRDFTFDDVVAKLKQIFGQQKSLFSKRYDCLKLEKSEADDFVSYAGIVNRQCEDFELQKLTVDQFKSLVFICGLKSTKDADVRTRLLSKLESDQADTINLEGLVTECQRLSNLKHDTALVEKKPTSSAVQAVRHSRKQPSYQQKSSADGKTPPSPCWQCGAMHFVKDCQFSKHTCKQCGKTGHKEGYCGCFSKTSTESSGEKKTGAKKKPFNTKVIQTVQQVRSRRRFVTVIFNQKSAKLQLDCGSDITVISHRTWKMIGAPPSSPTSVEASTASGEPLELIGEFTCPITVGDTTLATVCYITSVADLNVIGLDWMDAFDLWSKPLAAYCKQDSLGHCTKTKISLTLKQHAQPVFRPKRPVPFHAIQKVDEELDRLQRSDIITPVDFSDWAAPIVVVKKPGGKVRVCADYSTGLNAALESNNYPLPTPEEIFSKVSGSRIFSIIDLSDAYLQVEVDDESKKLLTINTHRGLFRFNRLAPGVKSAPGAFQQLMAKMVAGLRGVEVFLDDILVHSKTLEEHNRILHMLFRRLREYGFHLRAEKCRFYQDQLKYLGHIISARGIQPDPAKIAAISEMPAPTDVSTLRSFLGAVNFYGKFVREMHQLRHPLDNLLKKDTKFVWNQECQHAFQNIKRVLQSDLLLVHYNPEQEIIVAGDASKTGIGAVILHRFSNGTIKAVSHASRSLSAAEQNYSQIEKEALALVFACTKFHRMLWGRRFTLQTDHQPLLRVFGSKKGIPVHSANRLQRWALTLLGYDFQIEYVATQDFGYADVLSRLISNHQKPEEEAVIAAVRIEEDVSSCFHDSFQHLPVTYEMLKAVTKKDTVLQKVISFVQGTWPARCEGIQDIEVRSFFSRRDSYSVIDGCLMMVDRIVVPMSLQKRILKQVHEGHPGIERAKAVARGIVFWPTMDEDITSYVRRCSSCASAAKSPPQAQPQPWPRTEGPWQRIHIDFAGPVDGMYYLVMVDSFSKWPEILQTRSPTTSTTIAFLQEGISRFGIPLVIVSDNGSQFTSADFRTFCEKFRIVHIRTAPYHPQSNGQAERFVDTLKRSLKKIVGGGETSTASALQTFLYVYRSTPSTVLNGKSPAQIMLGRPMRTTLDLLRPSPKPDFQPQLSGKRSFSAGSKVFAKVYSSNENWKWMPGTILEAIGSVSYNVLLDCQVGRRKVLRSHVDQLRSRMEEAVPVEPAPLSILIDDFGLSANEATQPRRSESPAVISDQQSFPEETVESSVVVPEETLSIEEEETLLPTDNSLPIQTSTPVQPVSRRPERSIRPPRRLADFHCYQLKGGDATMGTRPSKNRSSHGRDDADSK</sequence>
<evidence type="ECO:0000259" key="8">
    <source>
        <dbReference type="PROSITE" id="PS50878"/>
    </source>
</evidence>
<dbReference type="InterPro" id="IPR055510">
    <property type="entry name" value="DUF7083"/>
</dbReference>
<evidence type="ECO:0000256" key="6">
    <source>
        <dbReference type="ARBA" id="ARBA00023268"/>
    </source>
</evidence>
<evidence type="ECO:0000256" key="5">
    <source>
        <dbReference type="ARBA" id="ARBA00022759"/>
    </source>
</evidence>
<dbReference type="EC" id="2.7.7.49" evidence="1"/>
<evidence type="ECO:0000313" key="10">
    <source>
        <dbReference type="EnsemblMetazoa" id="AALFPA23_007842.P10483"/>
    </source>
</evidence>
<evidence type="ECO:0000256" key="3">
    <source>
        <dbReference type="ARBA" id="ARBA00022695"/>
    </source>
</evidence>
<dbReference type="Pfam" id="PF17921">
    <property type="entry name" value="Integrase_H2C2"/>
    <property type="match status" value="1"/>
</dbReference>
<evidence type="ECO:0000256" key="1">
    <source>
        <dbReference type="ARBA" id="ARBA00012493"/>
    </source>
</evidence>
<dbReference type="Pfam" id="PF00078">
    <property type="entry name" value="RVT_1"/>
    <property type="match status" value="1"/>
</dbReference>
<evidence type="ECO:0000313" key="11">
    <source>
        <dbReference type="Proteomes" id="UP000069940"/>
    </source>
</evidence>
<dbReference type="InterPro" id="IPR036397">
    <property type="entry name" value="RNaseH_sf"/>
</dbReference>
<reference evidence="11" key="1">
    <citation type="journal article" date="2015" name="Proc. Natl. Acad. Sci. U.S.A.">
        <title>Genome sequence of the Asian Tiger mosquito, Aedes albopictus, reveals insights into its biology, genetics, and evolution.</title>
        <authorList>
            <person name="Chen X.G."/>
            <person name="Jiang X."/>
            <person name="Gu J."/>
            <person name="Xu M."/>
            <person name="Wu Y."/>
            <person name="Deng Y."/>
            <person name="Zhang C."/>
            <person name="Bonizzoni M."/>
            <person name="Dermauw W."/>
            <person name="Vontas J."/>
            <person name="Armbruster P."/>
            <person name="Huang X."/>
            <person name="Yang Y."/>
            <person name="Zhang H."/>
            <person name="He W."/>
            <person name="Peng H."/>
            <person name="Liu Y."/>
            <person name="Wu K."/>
            <person name="Chen J."/>
            <person name="Lirakis M."/>
            <person name="Topalis P."/>
            <person name="Van Leeuwen T."/>
            <person name="Hall A.B."/>
            <person name="Jiang X."/>
            <person name="Thorpe C."/>
            <person name="Mueller R.L."/>
            <person name="Sun C."/>
            <person name="Waterhouse R.M."/>
            <person name="Yan G."/>
            <person name="Tu Z.J."/>
            <person name="Fang X."/>
            <person name="James A.A."/>
        </authorList>
    </citation>
    <scope>NUCLEOTIDE SEQUENCE [LARGE SCALE GENOMIC DNA]</scope>
    <source>
        <strain evidence="11">Foshan</strain>
    </source>
</reference>
<dbReference type="InterPro" id="IPR043128">
    <property type="entry name" value="Rev_trsase/Diguanyl_cyclase"/>
</dbReference>
<dbReference type="RefSeq" id="XP_062701890.1">
    <property type="nucleotide sequence ID" value="XM_062845906.1"/>
</dbReference>
<dbReference type="SUPFAM" id="SSF53098">
    <property type="entry name" value="Ribonuclease H-like"/>
    <property type="match status" value="1"/>
</dbReference>
<dbReference type="InterPro" id="IPR012337">
    <property type="entry name" value="RNaseH-like_sf"/>
</dbReference>
<dbReference type="InterPro" id="IPR001584">
    <property type="entry name" value="Integrase_cat-core"/>
</dbReference>
<evidence type="ECO:0000259" key="9">
    <source>
        <dbReference type="PROSITE" id="PS50994"/>
    </source>
</evidence>
<dbReference type="InterPro" id="IPR041588">
    <property type="entry name" value="Integrase_H2C2"/>
</dbReference>
<dbReference type="CDD" id="cd09274">
    <property type="entry name" value="RNase_HI_RT_Ty3"/>
    <property type="match status" value="1"/>
</dbReference>
<proteinExistence type="predicted"/>
<dbReference type="SUPFAM" id="SSF50630">
    <property type="entry name" value="Acid proteases"/>
    <property type="match status" value="1"/>
</dbReference>
<dbReference type="InterPro" id="IPR000477">
    <property type="entry name" value="RT_dom"/>
</dbReference>
<dbReference type="Pfam" id="PF17919">
    <property type="entry name" value="RT_RNaseH_2"/>
    <property type="match status" value="1"/>
</dbReference>
<keyword evidence="3" id="KW-0548">Nucleotidyltransferase</keyword>
<dbReference type="Pfam" id="PF23309">
    <property type="entry name" value="DUF7083"/>
    <property type="match status" value="1"/>
</dbReference>
<evidence type="ECO:0000256" key="2">
    <source>
        <dbReference type="ARBA" id="ARBA00022679"/>
    </source>
</evidence>
<dbReference type="InterPro" id="IPR043502">
    <property type="entry name" value="DNA/RNA_pol_sf"/>
</dbReference>
<dbReference type="Gene3D" id="3.30.420.10">
    <property type="entry name" value="Ribonuclease H-like superfamily/Ribonuclease H"/>
    <property type="match status" value="1"/>
</dbReference>
<keyword evidence="6" id="KW-0511">Multifunctional enzyme</keyword>
<keyword evidence="4" id="KW-0540">Nuclease</keyword>
<feature type="compositionally biased region" description="Polar residues" evidence="7">
    <location>
        <begin position="265"/>
        <end position="275"/>
    </location>
</feature>
<feature type="region of interest" description="Disordered" evidence="7">
    <location>
        <begin position="249"/>
        <end position="278"/>
    </location>
</feature>
<feature type="domain" description="Reverse transcriptase" evidence="8">
    <location>
        <begin position="505"/>
        <end position="683"/>
    </location>
</feature>
<dbReference type="PANTHER" id="PTHR37984">
    <property type="entry name" value="PROTEIN CBG26694"/>
    <property type="match status" value="1"/>
</dbReference>